<name>A0A1Q3BFN1_CEPFO</name>
<dbReference type="GO" id="GO:0007018">
    <property type="term" value="P:microtubule-based movement"/>
    <property type="evidence" value="ECO:0007669"/>
    <property type="project" value="InterPro"/>
</dbReference>
<comment type="caution">
    <text evidence="3">The sequence shown here is derived from an EMBL/GenBank/DDBJ whole genome shotgun (WGS) entry which is preliminary data.</text>
</comment>
<evidence type="ECO:0000256" key="1">
    <source>
        <dbReference type="SAM" id="Coils"/>
    </source>
</evidence>
<dbReference type="STRING" id="3775.A0A1Q3BFN1"/>
<reference evidence="4" key="1">
    <citation type="submission" date="2016-04" db="EMBL/GenBank/DDBJ databases">
        <title>Cephalotus genome sequencing.</title>
        <authorList>
            <person name="Fukushima K."/>
            <person name="Hasebe M."/>
            <person name="Fang X."/>
        </authorList>
    </citation>
    <scope>NUCLEOTIDE SEQUENCE [LARGE SCALE GENOMIC DNA]</scope>
    <source>
        <strain evidence="4">cv. St1</strain>
    </source>
</reference>
<feature type="region of interest" description="Disordered" evidence="2">
    <location>
        <begin position="198"/>
        <end position="219"/>
    </location>
</feature>
<evidence type="ECO:0000313" key="4">
    <source>
        <dbReference type="Proteomes" id="UP000187406"/>
    </source>
</evidence>
<dbReference type="GO" id="GO:0051231">
    <property type="term" value="P:spindle elongation"/>
    <property type="evidence" value="ECO:0007669"/>
    <property type="project" value="TreeGrafter"/>
</dbReference>
<accession>A0A1Q3BFN1</accession>
<dbReference type="PANTHER" id="PTHR47969">
    <property type="entry name" value="CHROMOSOME-ASSOCIATED KINESIN KIF4A-RELATED"/>
    <property type="match status" value="1"/>
</dbReference>
<sequence>MKKQNRRSKQTSVAVAESSPSIDDAKQDYGKRVLDLELENSAYKSQIEELRCKLANVKPTSNDDVQELKRDYLQKLNALEEKVLELKKKLNAQPQLSTQKQRNDEAYKQFQDEIYRMKTQKVQLQCKMKLDSMQFRLSKAALEKENLQLKKEQRRTAYEMHKLLALNRMQKLVLQRKTKEAAVATKRVQEMLESRKDFLSQKTSAGGRSGSRPGIQDNQRELDVTLMIQEVCSEYERQIEEMLDEVNNLKLEAEKVEEENSSCLLQDEESDCKVKDSELRELKDEVARLSSLVSHLGMTKPQLIHSPKPRVEQVQSSVSCGSSIDLVGLETSESEHSVGTIVASGKPVSGICCTCSKKSLCKTTKCGCRAAGGSCGTSCGCSASKCSNRQVSMKLDDSLNSEMGENVMNYSGLKAEKSRVLASQGEVLLQSAPDEKPADMIDNHGPRKKPLCDIGNTLVNAARPGPRKQKKTAAS</sequence>
<dbReference type="PANTHER" id="PTHR47969:SF6">
    <property type="entry name" value="KINESIN-LIKE PROTEIN KIN-4C"/>
    <property type="match status" value="1"/>
</dbReference>
<feature type="coiled-coil region" evidence="1">
    <location>
        <begin position="33"/>
        <end position="93"/>
    </location>
</feature>
<evidence type="ECO:0008006" key="5">
    <source>
        <dbReference type="Google" id="ProtNLM"/>
    </source>
</evidence>
<keyword evidence="1" id="KW-0175">Coiled coil</keyword>
<evidence type="ECO:0000313" key="3">
    <source>
        <dbReference type="EMBL" id="GAV66837.1"/>
    </source>
</evidence>
<dbReference type="GO" id="GO:0005875">
    <property type="term" value="C:microtubule associated complex"/>
    <property type="evidence" value="ECO:0007669"/>
    <property type="project" value="TreeGrafter"/>
</dbReference>
<gene>
    <name evidence="3" type="ORF">CFOL_v3_10347</name>
</gene>
<proteinExistence type="predicted"/>
<protein>
    <recommendedName>
        <fullName evidence="5">Tesmin/TSO1-like CXC domain-containing protein</fullName>
    </recommendedName>
</protein>
<organism evidence="3 4">
    <name type="scientific">Cephalotus follicularis</name>
    <name type="common">Albany pitcher plant</name>
    <dbReference type="NCBI Taxonomy" id="3775"/>
    <lineage>
        <taxon>Eukaryota</taxon>
        <taxon>Viridiplantae</taxon>
        <taxon>Streptophyta</taxon>
        <taxon>Embryophyta</taxon>
        <taxon>Tracheophyta</taxon>
        <taxon>Spermatophyta</taxon>
        <taxon>Magnoliopsida</taxon>
        <taxon>eudicotyledons</taxon>
        <taxon>Gunneridae</taxon>
        <taxon>Pentapetalae</taxon>
        <taxon>rosids</taxon>
        <taxon>fabids</taxon>
        <taxon>Oxalidales</taxon>
        <taxon>Cephalotaceae</taxon>
        <taxon>Cephalotus</taxon>
    </lineage>
</organism>
<dbReference type="Proteomes" id="UP000187406">
    <property type="component" value="Unassembled WGS sequence"/>
</dbReference>
<dbReference type="FunCoup" id="A0A1Q3BFN1">
    <property type="interactions" value="176"/>
</dbReference>
<dbReference type="InterPro" id="IPR027640">
    <property type="entry name" value="Kinesin-like_fam"/>
</dbReference>
<feature type="region of interest" description="Disordered" evidence="2">
    <location>
        <begin position="1"/>
        <end position="26"/>
    </location>
</feature>
<feature type="coiled-coil region" evidence="1">
    <location>
        <begin position="232"/>
        <end position="285"/>
    </location>
</feature>
<feature type="compositionally biased region" description="Basic and acidic residues" evidence="2">
    <location>
        <begin position="433"/>
        <end position="445"/>
    </location>
</feature>
<dbReference type="GO" id="GO:0003777">
    <property type="term" value="F:microtubule motor activity"/>
    <property type="evidence" value="ECO:0007669"/>
    <property type="project" value="InterPro"/>
</dbReference>
<dbReference type="GO" id="GO:0007052">
    <property type="term" value="P:mitotic spindle organization"/>
    <property type="evidence" value="ECO:0007669"/>
    <property type="project" value="TreeGrafter"/>
</dbReference>
<evidence type="ECO:0000256" key="2">
    <source>
        <dbReference type="SAM" id="MobiDB-lite"/>
    </source>
</evidence>
<dbReference type="OrthoDB" id="1739830at2759"/>
<dbReference type="Pfam" id="PF25764">
    <property type="entry name" value="KIF21A_4th"/>
    <property type="match status" value="1"/>
</dbReference>
<dbReference type="EMBL" id="BDDD01000503">
    <property type="protein sequence ID" value="GAV66837.1"/>
    <property type="molecule type" value="Genomic_DNA"/>
</dbReference>
<dbReference type="InParanoid" id="A0A1Q3BFN1"/>
<feature type="compositionally biased region" description="Polar residues" evidence="2">
    <location>
        <begin position="10"/>
        <end position="21"/>
    </location>
</feature>
<keyword evidence="4" id="KW-1185">Reference proteome</keyword>
<dbReference type="AlphaFoldDB" id="A0A1Q3BFN1"/>
<feature type="region of interest" description="Disordered" evidence="2">
    <location>
        <begin position="432"/>
        <end position="453"/>
    </location>
</feature>